<dbReference type="PROSITE" id="PS01360">
    <property type="entry name" value="ZF_MYND_1"/>
    <property type="match status" value="1"/>
</dbReference>
<evidence type="ECO:0000256" key="3">
    <source>
        <dbReference type="ARBA" id="ARBA00022833"/>
    </source>
</evidence>
<dbReference type="Gene3D" id="6.10.140.2220">
    <property type="match status" value="2"/>
</dbReference>
<dbReference type="EnsemblMetazoa" id="MDOA000571-RA">
    <property type="protein sequence ID" value="MDOA000571-PA"/>
    <property type="gene ID" value="MDOA000571"/>
</dbReference>
<evidence type="ECO:0000259" key="5">
    <source>
        <dbReference type="PROSITE" id="PS50865"/>
    </source>
</evidence>
<dbReference type="OrthoDB" id="5282002at2759"/>
<dbReference type="VEuPathDB" id="VectorBase:MDOMA2_018906"/>
<evidence type="ECO:0000256" key="4">
    <source>
        <dbReference type="PROSITE-ProRule" id="PRU00134"/>
    </source>
</evidence>
<evidence type="ECO:0000313" key="8">
    <source>
        <dbReference type="RefSeq" id="XP_005188330.2"/>
    </source>
</evidence>
<dbReference type="GeneID" id="101892122"/>
<dbReference type="PROSITE" id="PS50865">
    <property type="entry name" value="ZF_MYND_2"/>
    <property type="match status" value="1"/>
</dbReference>
<keyword evidence="7" id="KW-1185">Reference proteome</keyword>
<keyword evidence="3" id="KW-0862">Zinc</keyword>
<dbReference type="RefSeq" id="XP_005188330.2">
    <property type="nucleotide sequence ID" value="XM_005188273.3"/>
</dbReference>
<protein>
    <submittedName>
        <fullName evidence="8">Uncharacterized protein LOC101892122</fullName>
    </submittedName>
</protein>
<accession>A0A1I8M2G0</accession>
<evidence type="ECO:0000256" key="2">
    <source>
        <dbReference type="ARBA" id="ARBA00022771"/>
    </source>
</evidence>
<sequence>MRTSRGQESINQHNKGKRWIKTQFFPRHICKMAQELCSPLHCNVCLMLQAHQKVSETGKSSQLLNCSGCQMVRYCTRQHQKLDWALHREFCQAIQAIKKTLSISHPLRVSGANPKTKDDMEKTIIQLKYLLRNALERPLQYHEEELSSFPIFCPVCYSFKNINVLCSDCQNQVYCSEEHLMQHREEHSKECGLLKLYYTPYKTLMGKEMQLEIVRKLDNFQNVDLFGMFETCFDYKLPQDPTKSLTDYQIFSYAADFSCMASICYSLGHMNMPAYQKKHMSLFIIGASFEAVLWFREIHCKLFFQQFEQITNLELHFIGPETVEQREKILEFKFLGKQRQVQYHCFTGLFQNYCRLCKVQPMLLVAFNCGFSEFSRRYNTLPHFEKASHEKLSCKQDTWSGAIGDMLQYDCPIMFTSFTKQESQFDFAAFETVAKSQQMKIEIERLFKVSKNPFRDLRPLRQWYAGDEESIYYRNGYIQVIKTNKFA</sequence>
<dbReference type="KEGG" id="mde:101892122"/>
<dbReference type="GO" id="GO:0008270">
    <property type="term" value="F:zinc ion binding"/>
    <property type="evidence" value="ECO:0007669"/>
    <property type="project" value="UniProtKB-KW"/>
</dbReference>
<gene>
    <name evidence="6" type="primary">101892122</name>
    <name evidence="8" type="synonym">LOC101892122</name>
</gene>
<dbReference type="AlphaFoldDB" id="A0A1I8M2G0"/>
<dbReference type="VEuPathDB" id="VectorBase:MDOA000571"/>
<name>A0A1I8M2G0_MUSDO</name>
<dbReference type="STRING" id="7370.A0A1I8M2G0"/>
<dbReference type="SUPFAM" id="SSF144232">
    <property type="entry name" value="HIT/MYND zinc finger-like"/>
    <property type="match status" value="2"/>
</dbReference>
<dbReference type="Proteomes" id="UP001652621">
    <property type="component" value="Unplaced"/>
</dbReference>
<reference evidence="8" key="2">
    <citation type="submission" date="2025-04" db="UniProtKB">
        <authorList>
            <consortium name="RefSeq"/>
        </authorList>
    </citation>
    <scope>IDENTIFICATION</scope>
    <source>
        <strain evidence="8">Aabys</strain>
    </source>
</reference>
<dbReference type="InterPro" id="IPR002893">
    <property type="entry name" value="Znf_MYND"/>
</dbReference>
<feature type="domain" description="MYND-type" evidence="5">
    <location>
        <begin position="42"/>
        <end position="91"/>
    </location>
</feature>
<organism evidence="6">
    <name type="scientific">Musca domestica</name>
    <name type="common">House fly</name>
    <dbReference type="NCBI Taxonomy" id="7370"/>
    <lineage>
        <taxon>Eukaryota</taxon>
        <taxon>Metazoa</taxon>
        <taxon>Ecdysozoa</taxon>
        <taxon>Arthropoda</taxon>
        <taxon>Hexapoda</taxon>
        <taxon>Insecta</taxon>
        <taxon>Pterygota</taxon>
        <taxon>Neoptera</taxon>
        <taxon>Endopterygota</taxon>
        <taxon>Diptera</taxon>
        <taxon>Brachycera</taxon>
        <taxon>Muscomorpha</taxon>
        <taxon>Muscoidea</taxon>
        <taxon>Muscidae</taxon>
        <taxon>Musca</taxon>
    </lineage>
</organism>
<dbReference type="Pfam" id="PF01753">
    <property type="entry name" value="zf-MYND"/>
    <property type="match status" value="2"/>
</dbReference>
<proteinExistence type="predicted"/>
<dbReference type="eggNOG" id="ENOG502S5VW">
    <property type="taxonomic scope" value="Eukaryota"/>
</dbReference>
<dbReference type="PANTHER" id="PTHR28069">
    <property type="entry name" value="GH20023P"/>
    <property type="match status" value="1"/>
</dbReference>
<keyword evidence="2 4" id="KW-0863">Zinc-finger</keyword>
<evidence type="ECO:0000256" key="1">
    <source>
        <dbReference type="ARBA" id="ARBA00022723"/>
    </source>
</evidence>
<dbReference type="Pfam" id="PF20179">
    <property type="entry name" value="MSS51_C"/>
    <property type="match status" value="1"/>
</dbReference>
<dbReference type="InterPro" id="IPR046824">
    <property type="entry name" value="Mss51-like_C"/>
</dbReference>
<evidence type="ECO:0000313" key="6">
    <source>
        <dbReference type="EnsemblMetazoa" id="MDOA000571-PA"/>
    </source>
</evidence>
<evidence type="ECO:0000313" key="7">
    <source>
        <dbReference type="Proteomes" id="UP001652621"/>
    </source>
</evidence>
<reference evidence="6" key="1">
    <citation type="submission" date="2020-05" db="UniProtKB">
        <authorList>
            <consortium name="EnsemblMetazoa"/>
        </authorList>
    </citation>
    <scope>IDENTIFICATION</scope>
    <source>
        <strain evidence="6">Aabys</strain>
    </source>
</reference>
<keyword evidence="1" id="KW-0479">Metal-binding</keyword>
<dbReference type="PANTHER" id="PTHR28069:SF2">
    <property type="entry name" value="GH20023P"/>
    <property type="match status" value="1"/>
</dbReference>